<dbReference type="Proteomes" id="UP000245207">
    <property type="component" value="Unassembled WGS sequence"/>
</dbReference>
<dbReference type="InterPro" id="IPR011990">
    <property type="entry name" value="TPR-like_helical_dom_sf"/>
</dbReference>
<dbReference type="PROSITE" id="PS51375">
    <property type="entry name" value="PPR"/>
    <property type="match status" value="1"/>
</dbReference>
<dbReference type="Gene3D" id="1.25.40.10">
    <property type="entry name" value="Tetratricopeptide repeat domain"/>
    <property type="match status" value="1"/>
</dbReference>
<evidence type="ECO:0000256" key="1">
    <source>
        <dbReference type="ARBA" id="ARBA00022737"/>
    </source>
</evidence>
<dbReference type="AlphaFoldDB" id="A0A2U1M5J0"/>
<sequence>MVLGFILSGDAWGVFGGMCVRDLVSWNSMVDGYVKVGDLGRAHRVFDEMGERNVVFDEMANLFANQGLVNEAVELLKNMRIDVNMSQQSSLWDGLLGSCRFKGDVVFGGL</sequence>
<dbReference type="Pfam" id="PF01535">
    <property type="entry name" value="PPR"/>
    <property type="match status" value="2"/>
</dbReference>
<accession>A0A2U1M5J0</accession>
<evidence type="ECO:0000256" key="2">
    <source>
        <dbReference type="PROSITE-ProRule" id="PRU00708"/>
    </source>
</evidence>
<name>A0A2U1M5J0_ARTAN</name>
<gene>
    <name evidence="3" type="ORF">CTI12_AA418310</name>
</gene>
<proteinExistence type="predicted"/>
<evidence type="ECO:0000313" key="4">
    <source>
        <dbReference type="Proteomes" id="UP000245207"/>
    </source>
</evidence>
<dbReference type="PANTHER" id="PTHR47926">
    <property type="entry name" value="PENTATRICOPEPTIDE REPEAT-CONTAINING PROTEIN"/>
    <property type="match status" value="1"/>
</dbReference>
<dbReference type="GO" id="GO:0003723">
    <property type="term" value="F:RNA binding"/>
    <property type="evidence" value="ECO:0007669"/>
    <property type="project" value="InterPro"/>
</dbReference>
<dbReference type="InterPro" id="IPR046960">
    <property type="entry name" value="PPR_At4g14850-like_plant"/>
</dbReference>
<dbReference type="OrthoDB" id="1937829at2759"/>
<keyword evidence="1" id="KW-0677">Repeat</keyword>
<reference evidence="3 4" key="1">
    <citation type="journal article" date="2018" name="Mol. Plant">
        <title>The genome of Artemisia annua provides insight into the evolution of Asteraceae family and artemisinin biosynthesis.</title>
        <authorList>
            <person name="Shen Q."/>
            <person name="Zhang L."/>
            <person name="Liao Z."/>
            <person name="Wang S."/>
            <person name="Yan T."/>
            <person name="Shi P."/>
            <person name="Liu M."/>
            <person name="Fu X."/>
            <person name="Pan Q."/>
            <person name="Wang Y."/>
            <person name="Lv Z."/>
            <person name="Lu X."/>
            <person name="Zhang F."/>
            <person name="Jiang W."/>
            <person name="Ma Y."/>
            <person name="Chen M."/>
            <person name="Hao X."/>
            <person name="Li L."/>
            <person name="Tang Y."/>
            <person name="Lv G."/>
            <person name="Zhou Y."/>
            <person name="Sun X."/>
            <person name="Brodelius P.E."/>
            <person name="Rose J.K.C."/>
            <person name="Tang K."/>
        </authorList>
    </citation>
    <scope>NUCLEOTIDE SEQUENCE [LARGE SCALE GENOMIC DNA]</scope>
    <source>
        <strain evidence="4">cv. Huhao1</strain>
        <tissue evidence="3">Leaf</tissue>
    </source>
</reference>
<dbReference type="STRING" id="35608.A0A2U1M5J0"/>
<dbReference type="GO" id="GO:0009451">
    <property type="term" value="P:RNA modification"/>
    <property type="evidence" value="ECO:0007669"/>
    <property type="project" value="InterPro"/>
</dbReference>
<dbReference type="InterPro" id="IPR002885">
    <property type="entry name" value="PPR_rpt"/>
</dbReference>
<organism evidence="3 4">
    <name type="scientific">Artemisia annua</name>
    <name type="common">Sweet wormwood</name>
    <dbReference type="NCBI Taxonomy" id="35608"/>
    <lineage>
        <taxon>Eukaryota</taxon>
        <taxon>Viridiplantae</taxon>
        <taxon>Streptophyta</taxon>
        <taxon>Embryophyta</taxon>
        <taxon>Tracheophyta</taxon>
        <taxon>Spermatophyta</taxon>
        <taxon>Magnoliopsida</taxon>
        <taxon>eudicotyledons</taxon>
        <taxon>Gunneridae</taxon>
        <taxon>Pentapetalae</taxon>
        <taxon>asterids</taxon>
        <taxon>campanulids</taxon>
        <taxon>Asterales</taxon>
        <taxon>Asteraceae</taxon>
        <taxon>Asteroideae</taxon>
        <taxon>Anthemideae</taxon>
        <taxon>Artemisiinae</taxon>
        <taxon>Artemisia</taxon>
    </lineage>
</organism>
<evidence type="ECO:0000313" key="3">
    <source>
        <dbReference type="EMBL" id="PWA56500.1"/>
    </source>
</evidence>
<comment type="caution">
    <text evidence="3">The sequence shown here is derived from an EMBL/GenBank/DDBJ whole genome shotgun (WGS) entry which is preliminary data.</text>
</comment>
<dbReference type="NCBIfam" id="TIGR00756">
    <property type="entry name" value="PPR"/>
    <property type="match status" value="1"/>
</dbReference>
<dbReference type="EMBL" id="PKPP01006438">
    <property type="protein sequence ID" value="PWA56500.1"/>
    <property type="molecule type" value="Genomic_DNA"/>
</dbReference>
<keyword evidence="4" id="KW-1185">Reference proteome</keyword>
<feature type="repeat" description="PPR" evidence="2">
    <location>
        <begin position="22"/>
        <end position="56"/>
    </location>
</feature>
<protein>
    <submittedName>
        <fullName evidence="3">Pentatricopeptide repeat protein</fullName>
    </submittedName>
</protein>